<accession>A0ABD1UW49</accession>
<dbReference type="SUPFAM" id="SSF55455">
    <property type="entry name" value="SRF-like"/>
    <property type="match status" value="1"/>
</dbReference>
<keyword evidence="9" id="KW-1185">Reference proteome</keyword>
<evidence type="ECO:0000259" key="7">
    <source>
        <dbReference type="PROSITE" id="PS50066"/>
    </source>
</evidence>
<dbReference type="AlphaFoldDB" id="A0ABD1UW49"/>
<sequence>MSLFLSPKENNNQPSENTDSMSTKKTEKAMKKSFNTRKESIKKKTMELSVLCDVKACAVIIAPDGTVETWPENRNHVQEVIEIYKTCDRKRKRPQELDHGSKKKQNVCFVSNQIQGPTNQELLRMIDVKLAQVKKRIQFLKSNDQIQGSNQDGSNDYIDTISNEMFVSQDISCGDQIIKNSLCFDTQLDEIQGLEETENFSLWLDSFLDKQPEIQDIQENPFWFDNLVGAIEQENQDIVKFTPNSFLNSGSELLETFSDQEFQPFTTTTDTFNPNPFETGSDLLETFLDPEFQPFTTTTDTFNPNTFDSGSVFMDSTTLWWDDAVPYLWV</sequence>
<organism evidence="8 9">
    <name type="scientific">Forsythia ovata</name>
    <dbReference type="NCBI Taxonomy" id="205694"/>
    <lineage>
        <taxon>Eukaryota</taxon>
        <taxon>Viridiplantae</taxon>
        <taxon>Streptophyta</taxon>
        <taxon>Embryophyta</taxon>
        <taxon>Tracheophyta</taxon>
        <taxon>Spermatophyta</taxon>
        <taxon>Magnoliopsida</taxon>
        <taxon>eudicotyledons</taxon>
        <taxon>Gunneridae</taxon>
        <taxon>Pentapetalae</taxon>
        <taxon>asterids</taxon>
        <taxon>lamiids</taxon>
        <taxon>Lamiales</taxon>
        <taxon>Oleaceae</taxon>
        <taxon>Forsythieae</taxon>
        <taxon>Forsythia</taxon>
    </lineage>
</organism>
<evidence type="ECO:0000256" key="4">
    <source>
        <dbReference type="ARBA" id="ARBA00023163"/>
    </source>
</evidence>
<feature type="compositionally biased region" description="Polar residues" evidence="6">
    <location>
        <begin position="8"/>
        <end position="21"/>
    </location>
</feature>
<keyword evidence="5" id="KW-0539">Nucleus</keyword>
<reference evidence="9" key="1">
    <citation type="submission" date="2024-07" db="EMBL/GenBank/DDBJ databases">
        <title>Two chromosome-level genome assemblies of Korean endemic species Abeliophyllum distichum and Forsythia ovata (Oleaceae).</title>
        <authorList>
            <person name="Jang H."/>
        </authorList>
    </citation>
    <scope>NUCLEOTIDE SEQUENCE [LARGE SCALE GENOMIC DNA]</scope>
</reference>
<evidence type="ECO:0000256" key="3">
    <source>
        <dbReference type="ARBA" id="ARBA00023125"/>
    </source>
</evidence>
<evidence type="ECO:0000256" key="6">
    <source>
        <dbReference type="SAM" id="MobiDB-lite"/>
    </source>
</evidence>
<feature type="domain" description="MADS-box" evidence="7">
    <location>
        <begin position="33"/>
        <end position="74"/>
    </location>
</feature>
<dbReference type="PROSITE" id="PS50066">
    <property type="entry name" value="MADS_BOX_2"/>
    <property type="match status" value="1"/>
</dbReference>
<dbReference type="Gene3D" id="3.40.1810.10">
    <property type="entry name" value="Transcription factor, MADS-box"/>
    <property type="match status" value="1"/>
</dbReference>
<protein>
    <recommendedName>
        <fullName evidence="7">MADS-box domain-containing protein</fullName>
    </recommendedName>
</protein>
<evidence type="ECO:0000256" key="5">
    <source>
        <dbReference type="ARBA" id="ARBA00023242"/>
    </source>
</evidence>
<gene>
    <name evidence="8" type="ORF">Fot_21892</name>
</gene>
<dbReference type="InterPro" id="IPR002100">
    <property type="entry name" value="TF_MADSbox"/>
</dbReference>
<keyword evidence="3" id="KW-0238">DNA-binding</keyword>
<feature type="compositionally biased region" description="Basic and acidic residues" evidence="6">
    <location>
        <begin position="22"/>
        <end position="33"/>
    </location>
</feature>
<keyword evidence="2" id="KW-0805">Transcription regulation</keyword>
<evidence type="ECO:0000313" key="8">
    <source>
        <dbReference type="EMBL" id="KAL2529291.1"/>
    </source>
</evidence>
<comment type="subcellular location">
    <subcellularLocation>
        <location evidence="1">Nucleus</location>
    </subcellularLocation>
</comment>
<dbReference type="Pfam" id="PF00319">
    <property type="entry name" value="SRF-TF"/>
    <property type="match status" value="1"/>
</dbReference>
<proteinExistence type="predicted"/>
<dbReference type="GO" id="GO:0003677">
    <property type="term" value="F:DNA binding"/>
    <property type="evidence" value="ECO:0007669"/>
    <property type="project" value="UniProtKB-KW"/>
</dbReference>
<evidence type="ECO:0000256" key="1">
    <source>
        <dbReference type="ARBA" id="ARBA00004123"/>
    </source>
</evidence>
<dbReference type="EMBL" id="JBFOLJ010000006">
    <property type="protein sequence ID" value="KAL2529291.1"/>
    <property type="molecule type" value="Genomic_DNA"/>
</dbReference>
<feature type="region of interest" description="Disordered" evidence="6">
    <location>
        <begin position="1"/>
        <end position="33"/>
    </location>
</feature>
<evidence type="ECO:0000313" key="9">
    <source>
        <dbReference type="Proteomes" id="UP001604277"/>
    </source>
</evidence>
<dbReference type="InterPro" id="IPR036879">
    <property type="entry name" value="TF_MADSbox_sf"/>
</dbReference>
<keyword evidence="4" id="KW-0804">Transcription</keyword>
<name>A0ABD1UW49_9LAMI</name>
<evidence type="ECO:0000256" key="2">
    <source>
        <dbReference type="ARBA" id="ARBA00023015"/>
    </source>
</evidence>
<dbReference type="GO" id="GO:0005634">
    <property type="term" value="C:nucleus"/>
    <property type="evidence" value="ECO:0007669"/>
    <property type="project" value="UniProtKB-SubCell"/>
</dbReference>
<comment type="caution">
    <text evidence="8">The sequence shown here is derived from an EMBL/GenBank/DDBJ whole genome shotgun (WGS) entry which is preliminary data.</text>
</comment>
<dbReference type="Proteomes" id="UP001604277">
    <property type="component" value="Unassembled WGS sequence"/>
</dbReference>